<comment type="subcellular location">
    <subcellularLocation>
        <location evidence="1">Cell outer membrane</location>
    </subcellularLocation>
</comment>
<comment type="caution">
    <text evidence="5">The sequence shown here is derived from an EMBL/GenBank/DDBJ whole genome shotgun (WGS) entry which is preliminary data.</text>
</comment>
<protein>
    <submittedName>
        <fullName evidence="5">TonB-dependent receptor</fullName>
    </submittedName>
</protein>
<organism evidence="5 6">
    <name type="scientific">Paraglaciecola aquimarina</name>
    <dbReference type="NCBI Taxonomy" id="1235557"/>
    <lineage>
        <taxon>Bacteria</taxon>
        <taxon>Pseudomonadati</taxon>
        <taxon>Pseudomonadota</taxon>
        <taxon>Gammaproteobacteria</taxon>
        <taxon>Alteromonadales</taxon>
        <taxon>Alteromonadaceae</taxon>
        <taxon>Paraglaciecola</taxon>
    </lineage>
</organism>
<dbReference type="PANTHER" id="PTHR40980:SF3">
    <property type="entry name" value="TONB-DEPENDENT RECEPTOR-LIKE BETA-BARREL DOMAIN-CONTAINING PROTEIN"/>
    <property type="match status" value="1"/>
</dbReference>
<dbReference type="Gene3D" id="2.40.170.20">
    <property type="entry name" value="TonB-dependent receptor, beta-barrel domain"/>
    <property type="match status" value="1"/>
</dbReference>
<reference evidence="5 6" key="1">
    <citation type="submission" date="2023-10" db="EMBL/GenBank/DDBJ databases">
        <title>Glaciecola aquimarina strain GGW-M5 nov., isolated from a coastal seawater.</title>
        <authorList>
            <person name="Bayburt H."/>
            <person name="Kim J.M."/>
            <person name="Choi B.J."/>
            <person name="Jeon C.O."/>
        </authorList>
    </citation>
    <scope>NUCLEOTIDE SEQUENCE [LARGE SCALE GENOMIC DNA]</scope>
    <source>
        <strain evidence="5 6">KCTC 32108</strain>
    </source>
</reference>
<dbReference type="InterPro" id="IPR000531">
    <property type="entry name" value="Beta-barrel_TonB"/>
</dbReference>
<keyword evidence="3" id="KW-0998">Cell outer membrane</keyword>
<dbReference type="InterPro" id="IPR036942">
    <property type="entry name" value="Beta-barrel_TonB_sf"/>
</dbReference>
<evidence type="ECO:0000313" key="6">
    <source>
        <dbReference type="Proteomes" id="UP001247805"/>
    </source>
</evidence>
<name>A0ABU3SXZ5_9ALTE</name>
<evidence type="ECO:0000313" key="5">
    <source>
        <dbReference type="EMBL" id="MDU0354886.1"/>
    </source>
</evidence>
<sequence>MIICIGYLSGFGIQANYTITDSSDDNVDTFVQGGVKNPSNGLEGLSKNAYNIIAFYDKDAFQARIAYNWRERFLEYRQGPVLGSNGIPQHVEDYGQYDFSASYDINENITVNAEVINLTNESNLRFADVRERVVNLAYSGRRYQLGVSAKF</sequence>
<dbReference type="SUPFAM" id="SSF56935">
    <property type="entry name" value="Porins"/>
    <property type="match status" value="1"/>
</dbReference>
<evidence type="ECO:0000259" key="4">
    <source>
        <dbReference type="Pfam" id="PF00593"/>
    </source>
</evidence>
<proteinExistence type="predicted"/>
<dbReference type="RefSeq" id="WP_316026456.1">
    <property type="nucleotide sequence ID" value="NZ_JAWDIO010000002.1"/>
</dbReference>
<gene>
    <name evidence="5" type="ORF">RS130_14095</name>
</gene>
<evidence type="ECO:0000256" key="1">
    <source>
        <dbReference type="ARBA" id="ARBA00004442"/>
    </source>
</evidence>
<evidence type="ECO:0000256" key="2">
    <source>
        <dbReference type="ARBA" id="ARBA00023136"/>
    </source>
</evidence>
<feature type="domain" description="TonB-dependent receptor-like beta-barrel" evidence="4">
    <location>
        <begin position="11"/>
        <end position="118"/>
    </location>
</feature>
<evidence type="ECO:0000256" key="3">
    <source>
        <dbReference type="ARBA" id="ARBA00023237"/>
    </source>
</evidence>
<keyword evidence="2" id="KW-0472">Membrane</keyword>
<dbReference type="Proteomes" id="UP001247805">
    <property type="component" value="Unassembled WGS sequence"/>
</dbReference>
<accession>A0ABU3SXZ5</accession>
<keyword evidence="5" id="KW-0675">Receptor</keyword>
<dbReference type="PANTHER" id="PTHR40980">
    <property type="entry name" value="PLUG DOMAIN-CONTAINING PROTEIN"/>
    <property type="match status" value="1"/>
</dbReference>
<keyword evidence="6" id="KW-1185">Reference proteome</keyword>
<dbReference type="EMBL" id="JAWDIO010000002">
    <property type="protein sequence ID" value="MDU0354886.1"/>
    <property type="molecule type" value="Genomic_DNA"/>
</dbReference>
<dbReference type="Pfam" id="PF00593">
    <property type="entry name" value="TonB_dep_Rec_b-barrel"/>
    <property type="match status" value="1"/>
</dbReference>